<name>A0A0B2WJ85_METAS</name>
<gene>
    <name evidence="2" type="ORF">MAM_08154</name>
</gene>
<accession>A0A0B2WJ85</accession>
<dbReference type="HOGENOM" id="CLU_138695_1_0_1"/>
<evidence type="ECO:0000313" key="3">
    <source>
        <dbReference type="Proteomes" id="UP000030816"/>
    </source>
</evidence>
<dbReference type="OrthoDB" id="2966606at2759"/>
<keyword evidence="3" id="KW-1185">Reference proteome</keyword>
<dbReference type="GeneID" id="63742609"/>
<keyword evidence="1" id="KW-0732">Signal</keyword>
<sequence length="100" mass="10501">MVKLPVSLAATAVIVSFVEANLHNCDAGQLYCGSSLQNWYFGYAESTVEGALCVAGQPQTGTHLENSLFICQPDAGVVWLDICEQGCIAGTNGANDTCNN</sequence>
<protein>
    <recommendedName>
        <fullName evidence="4">Secreted protein</fullName>
    </recommendedName>
</protein>
<dbReference type="AlphaFoldDB" id="A0A0B2WJ85"/>
<organism evidence="2 3">
    <name type="scientific">Metarhizium album (strain ARSEF 1941)</name>
    <dbReference type="NCBI Taxonomy" id="1081103"/>
    <lineage>
        <taxon>Eukaryota</taxon>
        <taxon>Fungi</taxon>
        <taxon>Dikarya</taxon>
        <taxon>Ascomycota</taxon>
        <taxon>Pezizomycotina</taxon>
        <taxon>Sordariomycetes</taxon>
        <taxon>Hypocreomycetidae</taxon>
        <taxon>Hypocreales</taxon>
        <taxon>Clavicipitaceae</taxon>
        <taxon>Metarhizium</taxon>
    </lineage>
</organism>
<dbReference type="RefSeq" id="XP_040675029.1">
    <property type="nucleotide sequence ID" value="XM_040826952.1"/>
</dbReference>
<dbReference type="Proteomes" id="UP000030816">
    <property type="component" value="Unassembled WGS sequence"/>
</dbReference>
<reference evidence="2 3" key="1">
    <citation type="journal article" date="2014" name="Proc. Natl. Acad. Sci. U.S.A.">
        <title>Trajectory and genomic determinants of fungal-pathogen speciation and host adaptation.</title>
        <authorList>
            <person name="Hu X."/>
            <person name="Xiao G."/>
            <person name="Zheng P."/>
            <person name="Shang Y."/>
            <person name="Su Y."/>
            <person name="Zhang X."/>
            <person name="Liu X."/>
            <person name="Zhan S."/>
            <person name="St Leger R.J."/>
            <person name="Wang C."/>
        </authorList>
    </citation>
    <scope>NUCLEOTIDE SEQUENCE [LARGE SCALE GENOMIC DNA]</scope>
    <source>
        <strain evidence="2 3">ARSEF 1941</strain>
    </source>
</reference>
<feature type="chain" id="PRO_5002096630" description="Secreted protein" evidence="1">
    <location>
        <begin position="21"/>
        <end position="100"/>
    </location>
</feature>
<evidence type="ECO:0008006" key="4">
    <source>
        <dbReference type="Google" id="ProtNLM"/>
    </source>
</evidence>
<feature type="signal peptide" evidence="1">
    <location>
        <begin position="1"/>
        <end position="20"/>
    </location>
</feature>
<comment type="caution">
    <text evidence="2">The sequence shown here is derived from an EMBL/GenBank/DDBJ whole genome shotgun (WGS) entry which is preliminary data.</text>
</comment>
<dbReference type="EMBL" id="AZHE01000045">
    <property type="protein sequence ID" value="KHN93963.1"/>
    <property type="molecule type" value="Genomic_DNA"/>
</dbReference>
<evidence type="ECO:0000313" key="2">
    <source>
        <dbReference type="EMBL" id="KHN93963.1"/>
    </source>
</evidence>
<proteinExistence type="predicted"/>
<evidence type="ECO:0000256" key="1">
    <source>
        <dbReference type="SAM" id="SignalP"/>
    </source>
</evidence>